<dbReference type="GO" id="GO:0016746">
    <property type="term" value="F:acyltransferase activity"/>
    <property type="evidence" value="ECO:0007669"/>
    <property type="project" value="UniProtKB-KW"/>
</dbReference>
<keyword evidence="4" id="KW-0012">Acyltransferase</keyword>
<evidence type="ECO:0000256" key="4">
    <source>
        <dbReference type="ARBA" id="ARBA00023315"/>
    </source>
</evidence>
<dbReference type="Gene3D" id="6.10.250.210">
    <property type="match status" value="1"/>
</dbReference>
<sequence>MGSSVGSELHNVFVYGTLLADDVVRVLLNRVPKSSVAILSGYHRFSIKGRRYPAIIPVENSKVTGKVLLGMTDPELYIFDEFEAVEYERSFVEVSLMENSDKLHAYAYVWGNKNDPNLYGDWNFEEWRRVHVEDYIKMTTRFMEELEPKKPKS</sequence>
<dbReference type="InterPro" id="IPR009288">
    <property type="entry name" value="AIG2-like_dom"/>
</dbReference>
<gene>
    <name evidence="7" type="ORF">SLEP1_g45764</name>
</gene>
<dbReference type="Proteomes" id="UP001054252">
    <property type="component" value="Unassembled WGS sequence"/>
</dbReference>
<keyword evidence="8" id="KW-1185">Reference proteome</keyword>
<dbReference type="Gene3D" id="3.10.490.10">
    <property type="entry name" value="Gamma-glutamyl cyclotransferase-like"/>
    <property type="match status" value="1"/>
</dbReference>
<organism evidence="7 8">
    <name type="scientific">Rubroshorea leprosula</name>
    <dbReference type="NCBI Taxonomy" id="152421"/>
    <lineage>
        <taxon>Eukaryota</taxon>
        <taxon>Viridiplantae</taxon>
        <taxon>Streptophyta</taxon>
        <taxon>Embryophyta</taxon>
        <taxon>Tracheophyta</taxon>
        <taxon>Spermatophyta</taxon>
        <taxon>Magnoliopsida</taxon>
        <taxon>eudicotyledons</taxon>
        <taxon>Gunneridae</taxon>
        <taxon>Pentapetalae</taxon>
        <taxon>rosids</taxon>
        <taxon>malvids</taxon>
        <taxon>Malvales</taxon>
        <taxon>Dipterocarpaceae</taxon>
        <taxon>Rubroshorea</taxon>
    </lineage>
</organism>
<dbReference type="PANTHER" id="PTHR31544:SF2">
    <property type="entry name" value="AIG2-LIKE PROTEIN D"/>
    <property type="match status" value="1"/>
</dbReference>
<evidence type="ECO:0000256" key="3">
    <source>
        <dbReference type="ARBA" id="ARBA00022679"/>
    </source>
</evidence>
<dbReference type="SUPFAM" id="SSF110857">
    <property type="entry name" value="Gamma-glutamyl cyclotransferase-like"/>
    <property type="match status" value="1"/>
</dbReference>
<evidence type="ECO:0000256" key="5">
    <source>
        <dbReference type="ARBA" id="ARBA00030602"/>
    </source>
</evidence>
<dbReference type="InterPro" id="IPR036568">
    <property type="entry name" value="GGCT-like_sf"/>
</dbReference>
<comment type="caution">
    <text evidence="7">The sequence shown here is derived from an EMBL/GenBank/DDBJ whole genome shotgun (WGS) entry which is preliminary data.</text>
</comment>
<evidence type="ECO:0000313" key="7">
    <source>
        <dbReference type="EMBL" id="GKV37774.1"/>
    </source>
</evidence>
<protein>
    <recommendedName>
        <fullName evidence="5">Putative gamma-glutamylcyclotransferase</fullName>
    </recommendedName>
</protein>
<proteinExistence type="inferred from homology"/>
<keyword evidence="3" id="KW-0808">Transferase</keyword>
<reference evidence="7 8" key="1">
    <citation type="journal article" date="2021" name="Commun. Biol.">
        <title>The genome of Shorea leprosula (Dipterocarpaceae) highlights the ecological relevance of drought in aseasonal tropical rainforests.</title>
        <authorList>
            <person name="Ng K.K.S."/>
            <person name="Kobayashi M.J."/>
            <person name="Fawcett J.A."/>
            <person name="Hatakeyama M."/>
            <person name="Paape T."/>
            <person name="Ng C.H."/>
            <person name="Ang C.C."/>
            <person name="Tnah L.H."/>
            <person name="Lee C.T."/>
            <person name="Nishiyama T."/>
            <person name="Sese J."/>
            <person name="O'Brien M.J."/>
            <person name="Copetti D."/>
            <person name="Mohd Noor M.I."/>
            <person name="Ong R.C."/>
            <person name="Putra M."/>
            <person name="Sireger I.Z."/>
            <person name="Indrioko S."/>
            <person name="Kosugi Y."/>
            <person name="Izuno A."/>
            <person name="Isagi Y."/>
            <person name="Lee S.L."/>
            <person name="Shimizu K.K."/>
        </authorList>
    </citation>
    <scope>NUCLEOTIDE SEQUENCE [LARGE SCALE GENOMIC DNA]</scope>
    <source>
        <strain evidence="7">214</strain>
    </source>
</reference>
<comment type="similarity">
    <text evidence="2">Belongs to the gamma-glutamylcyclotransferase family.</text>
</comment>
<dbReference type="PANTHER" id="PTHR31544">
    <property type="entry name" value="AIG2-LIKE PROTEIN D"/>
    <property type="match status" value="1"/>
</dbReference>
<dbReference type="InterPro" id="IPR045038">
    <property type="entry name" value="AIG2-like"/>
</dbReference>
<evidence type="ECO:0000313" key="8">
    <source>
        <dbReference type="Proteomes" id="UP001054252"/>
    </source>
</evidence>
<evidence type="ECO:0000256" key="2">
    <source>
        <dbReference type="ARBA" id="ARBA00008861"/>
    </source>
</evidence>
<dbReference type="CDD" id="cd06661">
    <property type="entry name" value="GGCT_like"/>
    <property type="match status" value="1"/>
</dbReference>
<comment type="function">
    <text evidence="1">Putative gamma-glutamylcyclotransferase.</text>
</comment>
<dbReference type="EMBL" id="BPVZ01000124">
    <property type="protein sequence ID" value="GKV37774.1"/>
    <property type="molecule type" value="Genomic_DNA"/>
</dbReference>
<name>A0AAV5LK64_9ROSI</name>
<evidence type="ECO:0000256" key="1">
    <source>
        <dbReference type="ARBA" id="ARBA00002782"/>
    </source>
</evidence>
<dbReference type="Pfam" id="PF06094">
    <property type="entry name" value="GGACT"/>
    <property type="match status" value="1"/>
</dbReference>
<dbReference type="AlphaFoldDB" id="A0AAV5LK64"/>
<evidence type="ECO:0000259" key="6">
    <source>
        <dbReference type="Pfam" id="PF06094"/>
    </source>
</evidence>
<accession>A0AAV5LK64</accession>
<feature type="domain" description="Gamma-glutamylcyclotransferase AIG2-like" evidence="6">
    <location>
        <begin position="12"/>
        <end position="123"/>
    </location>
</feature>
<dbReference type="InterPro" id="IPR013024">
    <property type="entry name" value="GGCT-like"/>
</dbReference>